<reference evidence="2" key="1">
    <citation type="submission" date="2013-07" db="EMBL/GenBank/DDBJ databases">
        <title>The genome of Eucalyptus grandis.</title>
        <authorList>
            <person name="Schmutz J."/>
            <person name="Hayes R."/>
            <person name="Myburg A."/>
            <person name="Tuskan G."/>
            <person name="Grattapaglia D."/>
            <person name="Rokhsar D.S."/>
        </authorList>
    </citation>
    <scope>NUCLEOTIDE SEQUENCE</scope>
    <source>
        <tissue evidence="2">Leaf extractions</tissue>
    </source>
</reference>
<proteinExistence type="predicted"/>
<feature type="compositionally biased region" description="Basic and acidic residues" evidence="1">
    <location>
        <begin position="90"/>
        <end position="101"/>
    </location>
</feature>
<dbReference type="InParanoid" id="A0A059DCW7"/>
<dbReference type="Gramene" id="KCW88598">
    <property type="protein sequence ID" value="KCW88598"/>
    <property type="gene ID" value="EUGRSUZ_A00974"/>
</dbReference>
<feature type="region of interest" description="Disordered" evidence="1">
    <location>
        <begin position="1"/>
        <end position="111"/>
    </location>
</feature>
<name>A0A059DCW7_EUCGR</name>
<dbReference type="OrthoDB" id="1933276at2759"/>
<dbReference type="KEGG" id="egr:104434086"/>
<feature type="compositionally biased region" description="Low complexity" evidence="1">
    <location>
        <begin position="14"/>
        <end position="25"/>
    </location>
</feature>
<evidence type="ECO:0000313" key="2">
    <source>
        <dbReference type="EMBL" id="KCW88598.1"/>
    </source>
</evidence>
<dbReference type="AlphaFoldDB" id="A0A059DCW7"/>
<feature type="compositionally biased region" description="Basic and acidic residues" evidence="1">
    <location>
        <begin position="46"/>
        <end position="72"/>
    </location>
</feature>
<accession>A0A059DCW7</accession>
<dbReference type="OMA" id="TEDPAHA"/>
<protein>
    <submittedName>
        <fullName evidence="2">Uncharacterized protein</fullName>
    </submittedName>
</protein>
<dbReference type="EMBL" id="KK198753">
    <property type="protein sequence ID" value="KCW88598.1"/>
    <property type="molecule type" value="Genomic_DNA"/>
</dbReference>
<gene>
    <name evidence="2" type="ORF">EUGRSUZ_A00974</name>
</gene>
<organism evidence="2">
    <name type="scientific">Eucalyptus grandis</name>
    <name type="common">Flooded gum</name>
    <dbReference type="NCBI Taxonomy" id="71139"/>
    <lineage>
        <taxon>Eukaryota</taxon>
        <taxon>Viridiplantae</taxon>
        <taxon>Streptophyta</taxon>
        <taxon>Embryophyta</taxon>
        <taxon>Tracheophyta</taxon>
        <taxon>Spermatophyta</taxon>
        <taxon>Magnoliopsida</taxon>
        <taxon>eudicotyledons</taxon>
        <taxon>Gunneridae</taxon>
        <taxon>Pentapetalae</taxon>
        <taxon>rosids</taxon>
        <taxon>malvids</taxon>
        <taxon>Myrtales</taxon>
        <taxon>Myrtaceae</taxon>
        <taxon>Myrtoideae</taxon>
        <taxon>Eucalypteae</taxon>
        <taxon>Eucalyptus</taxon>
    </lineage>
</organism>
<sequence>MGGCASKPKETDGTTAPVETPATETVPRENGTGEETNKEAPLVDLSEPKPEGGDKTVEAKEAEPETITKELDALASESTAAPQETEVEAAEEKPKYARAEEAMEAAVAKSS</sequence>
<evidence type="ECO:0000256" key="1">
    <source>
        <dbReference type="SAM" id="MobiDB-lite"/>
    </source>
</evidence>